<dbReference type="EMBL" id="CP146691">
    <property type="protein sequence ID" value="WWY22122.1"/>
    <property type="molecule type" value="Genomic_DNA"/>
</dbReference>
<name>A0ABZ2JFV6_9PSED</name>
<dbReference type="RefSeq" id="WP_144187687.1">
    <property type="nucleotide sequence ID" value="NZ_CP146690.1"/>
</dbReference>
<keyword evidence="2" id="KW-1185">Reference proteome</keyword>
<organism evidence="1 2">
    <name type="scientific">Pseudomonas juntendi</name>
    <dbReference type="NCBI Taxonomy" id="2666183"/>
    <lineage>
        <taxon>Bacteria</taxon>
        <taxon>Pseudomonadati</taxon>
        <taxon>Pseudomonadota</taxon>
        <taxon>Gammaproteobacteria</taxon>
        <taxon>Pseudomonadales</taxon>
        <taxon>Pseudomonadaceae</taxon>
        <taxon>Pseudomonas</taxon>
    </lineage>
</organism>
<protein>
    <submittedName>
        <fullName evidence="1">Uncharacterized protein</fullName>
    </submittedName>
</protein>
<gene>
    <name evidence="1" type="ORF">V9385_05835</name>
</gene>
<accession>A0ABZ2JFV6</accession>
<dbReference type="Proteomes" id="UP001375228">
    <property type="component" value="Chromosome"/>
</dbReference>
<reference evidence="1 2" key="1">
    <citation type="submission" date="2024-03" db="EMBL/GenBank/DDBJ databases">
        <title>Pseudomonas juntendi.</title>
        <authorList>
            <person name="Liu Y."/>
        </authorList>
    </citation>
    <scope>NUCLEOTIDE SEQUENCE [LARGE SCALE GENOMIC DNA]</scope>
    <source>
        <strain evidence="1 2">L4046hy</strain>
    </source>
</reference>
<evidence type="ECO:0000313" key="1">
    <source>
        <dbReference type="EMBL" id="WWY22122.1"/>
    </source>
</evidence>
<evidence type="ECO:0000313" key="2">
    <source>
        <dbReference type="Proteomes" id="UP001375228"/>
    </source>
</evidence>
<sequence length="223" mass="25197">MINPAVRDGALRVYFPVPEEKTDSTVCIPTVSFPVWNHSLTSHATLRRNVVSVPVAIEQDVYSAKVVGAQSKKVVTYGGGGGSSIESHAWQHLSVCFKTIADLWGRFQELPSGPSSTIDSFETEAALHLYKMKIYEAAESRRRALDYMYDFLEEAFEQKNLKMIDHMLFLSSEQLVDHSLSVSFLRATSRVRKSLVYWKYYEFKVRESLSGHPDAKKLLKGLA</sequence>
<proteinExistence type="predicted"/>